<evidence type="ECO:0000313" key="2">
    <source>
        <dbReference type="EMBL" id="KAK0474332.1"/>
    </source>
</evidence>
<dbReference type="Pfam" id="PF00656">
    <property type="entry name" value="Peptidase_C14"/>
    <property type="match status" value="1"/>
</dbReference>
<evidence type="ECO:0000259" key="1">
    <source>
        <dbReference type="Pfam" id="PF00656"/>
    </source>
</evidence>
<dbReference type="EMBL" id="JAUEPU010000173">
    <property type="protein sequence ID" value="KAK0474332.1"/>
    <property type="molecule type" value="Genomic_DNA"/>
</dbReference>
<dbReference type="Proteomes" id="UP001175228">
    <property type="component" value="Unassembled WGS sequence"/>
</dbReference>
<gene>
    <name evidence="2" type="ORF">EDD18DRAFT_1339282</name>
</gene>
<dbReference type="AlphaFoldDB" id="A0AA39NYN7"/>
<reference evidence="2" key="1">
    <citation type="submission" date="2023-06" db="EMBL/GenBank/DDBJ databases">
        <authorList>
            <consortium name="Lawrence Berkeley National Laboratory"/>
            <person name="Ahrendt S."/>
            <person name="Sahu N."/>
            <person name="Indic B."/>
            <person name="Wong-Bajracharya J."/>
            <person name="Merenyi Z."/>
            <person name="Ke H.-M."/>
            <person name="Monk M."/>
            <person name="Kocsube S."/>
            <person name="Drula E."/>
            <person name="Lipzen A."/>
            <person name="Balint B."/>
            <person name="Henrissat B."/>
            <person name="Andreopoulos B."/>
            <person name="Martin F.M."/>
            <person name="Harder C.B."/>
            <person name="Rigling D."/>
            <person name="Ford K.L."/>
            <person name="Foster G.D."/>
            <person name="Pangilinan J."/>
            <person name="Papanicolaou A."/>
            <person name="Barry K."/>
            <person name="LaButti K."/>
            <person name="Viragh M."/>
            <person name="Koriabine M."/>
            <person name="Yan M."/>
            <person name="Riley R."/>
            <person name="Champramary S."/>
            <person name="Plett K.L."/>
            <person name="Tsai I.J."/>
            <person name="Slot J."/>
            <person name="Sipos G."/>
            <person name="Plett J."/>
            <person name="Nagy L.G."/>
            <person name="Grigoriev I.V."/>
        </authorList>
    </citation>
    <scope>NUCLEOTIDE SEQUENCE</scope>
    <source>
        <strain evidence="2">HWK02</strain>
    </source>
</reference>
<dbReference type="Gene3D" id="3.40.50.12660">
    <property type="match status" value="1"/>
</dbReference>
<name>A0AA39NYN7_9AGAR</name>
<protein>
    <recommendedName>
        <fullName evidence="1">Peptidase C14 caspase domain-containing protein</fullName>
    </recommendedName>
</protein>
<proteinExistence type="predicted"/>
<keyword evidence="3" id="KW-1185">Reference proteome</keyword>
<evidence type="ECO:0000313" key="3">
    <source>
        <dbReference type="Proteomes" id="UP001175228"/>
    </source>
</evidence>
<sequence length="115" mass="12784">MGKEPIDSSRFGAVVIGIDEYPYYPLHGCVSDANLMEKYFTQDLGVPENRIQLLLSASDEEAKPGLDAATPTRANIIRTLYTLIPEHRRVSLLHRSNPSEPYVLSTAPKQTAQDL</sequence>
<accession>A0AA39NYN7</accession>
<organism evidence="2 3">
    <name type="scientific">Armillaria luteobubalina</name>
    <dbReference type="NCBI Taxonomy" id="153913"/>
    <lineage>
        <taxon>Eukaryota</taxon>
        <taxon>Fungi</taxon>
        <taxon>Dikarya</taxon>
        <taxon>Basidiomycota</taxon>
        <taxon>Agaricomycotina</taxon>
        <taxon>Agaricomycetes</taxon>
        <taxon>Agaricomycetidae</taxon>
        <taxon>Agaricales</taxon>
        <taxon>Marasmiineae</taxon>
        <taxon>Physalacriaceae</taxon>
        <taxon>Armillaria</taxon>
    </lineage>
</organism>
<feature type="domain" description="Peptidase C14 caspase" evidence="1">
    <location>
        <begin position="13"/>
        <end position="84"/>
    </location>
</feature>
<dbReference type="GO" id="GO:0004197">
    <property type="term" value="F:cysteine-type endopeptidase activity"/>
    <property type="evidence" value="ECO:0007669"/>
    <property type="project" value="InterPro"/>
</dbReference>
<dbReference type="GO" id="GO:0006508">
    <property type="term" value="P:proteolysis"/>
    <property type="evidence" value="ECO:0007669"/>
    <property type="project" value="InterPro"/>
</dbReference>
<comment type="caution">
    <text evidence="2">The sequence shown here is derived from an EMBL/GenBank/DDBJ whole genome shotgun (WGS) entry which is preliminary data.</text>
</comment>
<dbReference type="InterPro" id="IPR011600">
    <property type="entry name" value="Pept_C14_caspase"/>
</dbReference>